<keyword evidence="1" id="KW-0862">Zinc</keyword>
<accession>A0ABW1P4E6</accession>
<reference evidence="4" key="1">
    <citation type="journal article" date="2019" name="Int. J. Syst. Evol. Microbiol.">
        <title>The Global Catalogue of Microorganisms (GCM) 10K type strain sequencing project: providing services to taxonomists for standard genome sequencing and annotation.</title>
        <authorList>
            <consortium name="The Broad Institute Genomics Platform"/>
            <consortium name="The Broad Institute Genome Sequencing Center for Infectious Disease"/>
            <person name="Wu L."/>
            <person name="Ma J."/>
        </authorList>
    </citation>
    <scope>NUCLEOTIDE SEQUENCE [LARGE SCALE GENOMIC DNA]</scope>
    <source>
        <strain evidence="4">CGMCC 4.7246</strain>
    </source>
</reference>
<evidence type="ECO:0000313" key="3">
    <source>
        <dbReference type="EMBL" id="MFC6089864.1"/>
    </source>
</evidence>
<keyword evidence="4" id="KW-1185">Reference proteome</keyword>
<comment type="caution">
    <text evidence="3">The sequence shown here is derived from an EMBL/GenBank/DDBJ whole genome shotgun (WGS) entry which is preliminary data.</text>
</comment>
<name>A0ABW1P4E6_9PSEU</name>
<dbReference type="RefSeq" id="WP_380635302.1">
    <property type="nucleotide sequence ID" value="NZ_JBHSQO010000009.1"/>
</dbReference>
<evidence type="ECO:0000259" key="2">
    <source>
        <dbReference type="PROSITE" id="PS50966"/>
    </source>
</evidence>
<feature type="domain" description="SWIM-type" evidence="2">
    <location>
        <begin position="53"/>
        <end position="87"/>
    </location>
</feature>
<proteinExistence type="predicted"/>
<dbReference type="EMBL" id="JBHSQO010000009">
    <property type="protein sequence ID" value="MFC6089864.1"/>
    <property type="molecule type" value="Genomic_DNA"/>
</dbReference>
<dbReference type="Proteomes" id="UP001596220">
    <property type="component" value="Unassembled WGS sequence"/>
</dbReference>
<evidence type="ECO:0000313" key="4">
    <source>
        <dbReference type="Proteomes" id="UP001596220"/>
    </source>
</evidence>
<dbReference type="PROSITE" id="PS50966">
    <property type="entry name" value="ZF_SWIM"/>
    <property type="match status" value="1"/>
</dbReference>
<organism evidence="3 4">
    <name type="scientific">Saccharothrix lopnurensis</name>
    <dbReference type="NCBI Taxonomy" id="1670621"/>
    <lineage>
        <taxon>Bacteria</taxon>
        <taxon>Bacillati</taxon>
        <taxon>Actinomycetota</taxon>
        <taxon>Actinomycetes</taxon>
        <taxon>Pseudonocardiales</taxon>
        <taxon>Pseudonocardiaceae</taxon>
        <taxon>Saccharothrix</taxon>
    </lineage>
</organism>
<protein>
    <recommendedName>
        <fullName evidence="2">SWIM-type domain-containing protein</fullName>
    </recommendedName>
</protein>
<evidence type="ECO:0000256" key="1">
    <source>
        <dbReference type="PROSITE-ProRule" id="PRU00325"/>
    </source>
</evidence>
<sequence>MTRADLLSLSADALAALANRGLVKRAAKELDAGAGPVLEVDGDTVAGRFADGVVATLPPGAGLERAGCTCGATGVCRHRVAVVLAYQREHEGAAEFAPWSPGDITDDRLRELLGERVLAAARRLRGSGVPVRLRRPTGADPVATAELPSCTVRFLVPGELGYTHTDAAAAARDQWAVLAVWAFREADERGLVDDVVRLDVGGPPAETGGPGLGPVPELVAALLRDGAATAGPVFEAALERARADLAAARLHWPALAVGELADQLRAYRGRSAHHDPARVADLVTELHARDRATGPRSQVLGAEEPAETPLRRVRLTSLGCRVRATAEDRTAEVFFADGGTVLVLRHRWPAGEDGRPMGHDLAARRVRGTSLADLAASNVVSESGSRSAGRLVRISGRASSTSITPLGGAWEALPDELVVHDYAAAGREWDELPPRVVRPRVAAELVRVVRIAAVGRIAYHPGAQRLDAVVLDASGATAAVSATHRAHCPAALDALARALPVATHVSGEVRRSRGGLVVDPIAVLTPDGLVVPDLATGTTAMAPGDAPAPDPLTSVVDGALSLCAEAAHRGLRHLPPPLLDRARGAADDLRRLGLTTAGDLVAAFADEPTPDTWHRAHLRLVVTAERR</sequence>
<keyword evidence="1" id="KW-0479">Metal-binding</keyword>
<keyword evidence="1" id="KW-0863">Zinc-finger</keyword>
<gene>
    <name evidence="3" type="ORF">ACFP3R_11335</name>
</gene>
<dbReference type="InterPro" id="IPR007527">
    <property type="entry name" value="Znf_SWIM"/>
</dbReference>